<sequence>MTKVSYILYSIFVYCLCSVEIPADSAPSQPAKTLSIVAVGDIMSHQTQLDSAFDSSCSCWDFSKVFSEIAPMISEADLAVGNLETTLPGEPKFYSGYPQFGSPDSLAKTIKDIGFDVVSTANNHSCDKGRHGIIRTIQALDEIGLKHLGTYQSKKEYKKNRILRVEVGDFKLAFLNYTYGTNGLEIPSDTIVNLIDKRLISKDIRLAKSYNPDAIIVMFHYGAEYLREPDDYQKDITDFAFKSGADIVLGGHPHTVQKFGKKVVRDRFKDKKERFFVYSLGNFVSGQDRRYVDGGMVLKFKLVKKGNSTKVEDAGYEPIWVHIDKTQEKAEFRVIPIKKYLKNDQERKLPEELFQRMKEFYEDTIQVLGPPIE</sequence>
<feature type="domain" description="Capsule synthesis protein CapA" evidence="2">
    <location>
        <begin position="35"/>
        <end position="287"/>
    </location>
</feature>
<gene>
    <name evidence="3" type="ORF">CH360_02420</name>
    <name evidence="4" type="ORF">CH373_02420</name>
</gene>
<dbReference type="OrthoDB" id="9810906at2"/>
<evidence type="ECO:0000313" key="6">
    <source>
        <dbReference type="Proteomes" id="UP000231990"/>
    </source>
</evidence>
<dbReference type="InterPro" id="IPR052169">
    <property type="entry name" value="CW_Biosynth-Accessory"/>
</dbReference>
<evidence type="ECO:0000313" key="3">
    <source>
        <dbReference type="EMBL" id="PJZ71373.1"/>
    </source>
</evidence>
<proteinExistence type="inferred from homology"/>
<evidence type="ECO:0000313" key="4">
    <source>
        <dbReference type="EMBL" id="PJZ74907.1"/>
    </source>
</evidence>
<dbReference type="AlphaFoldDB" id="A0A2M9ZS36"/>
<dbReference type="InterPro" id="IPR029052">
    <property type="entry name" value="Metallo-depent_PP-like"/>
</dbReference>
<dbReference type="Proteomes" id="UP000231962">
    <property type="component" value="Unassembled WGS sequence"/>
</dbReference>
<dbReference type="Pfam" id="PF09587">
    <property type="entry name" value="PGA_cap"/>
    <property type="match status" value="1"/>
</dbReference>
<organism evidence="4 6">
    <name type="scientific">Leptospira perolatii</name>
    <dbReference type="NCBI Taxonomy" id="2023191"/>
    <lineage>
        <taxon>Bacteria</taxon>
        <taxon>Pseudomonadati</taxon>
        <taxon>Spirochaetota</taxon>
        <taxon>Spirochaetia</taxon>
        <taxon>Leptospirales</taxon>
        <taxon>Leptospiraceae</taxon>
        <taxon>Leptospira</taxon>
    </lineage>
</organism>
<evidence type="ECO:0000259" key="2">
    <source>
        <dbReference type="SMART" id="SM00854"/>
    </source>
</evidence>
<reference evidence="5 6" key="1">
    <citation type="submission" date="2017-07" db="EMBL/GenBank/DDBJ databases">
        <title>Leptospira spp. isolated from tropical soils.</title>
        <authorList>
            <person name="Thibeaux R."/>
            <person name="Iraola G."/>
            <person name="Ferres I."/>
            <person name="Bierque E."/>
            <person name="Girault D."/>
            <person name="Soupe-Gilbert M.-E."/>
            <person name="Picardeau M."/>
            <person name="Goarant C."/>
        </authorList>
    </citation>
    <scope>NUCLEOTIDE SEQUENCE [LARGE SCALE GENOMIC DNA]</scope>
    <source>
        <strain evidence="4 6">FH1-B-B1</strain>
        <strain evidence="3 5">FH1-B-C1</strain>
    </source>
</reference>
<dbReference type="PANTHER" id="PTHR33393:SF12">
    <property type="entry name" value="CAPSULE BIOSYNTHESIS PROTEIN CAPA"/>
    <property type="match status" value="1"/>
</dbReference>
<protein>
    <submittedName>
        <fullName evidence="4">Capsule biosynthesis protein CapA</fullName>
    </submittedName>
</protein>
<dbReference type="Proteomes" id="UP000231990">
    <property type="component" value="Unassembled WGS sequence"/>
</dbReference>
<dbReference type="RefSeq" id="WP_100712335.1">
    <property type="nucleotide sequence ID" value="NZ_NPDY01000001.1"/>
</dbReference>
<dbReference type="InterPro" id="IPR019079">
    <property type="entry name" value="Capsule_synth_CapA"/>
</dbReference>
<dbReference type="CDD" id="cd07381">
    <property type="entry name" value="MPP_CapA"/>
    <property type="match status" value="1"/>
</dbReference>
<accession>A0A2M9ZS36</accession>
<dbReference type="SUPFAM" id="SSF56300">
    <property type="entry name" value="Metallo-dependent phosphatases"/>
    <property type="match status" value="1"/>
</dbReference>
<comment type="caution">
    <text evidence="4">The sequence shown here is derived from an EMBL/GenBank/DDBJ whole genome shotgun (WGS) entry which is preliminary data.</text>
</comment>
<dbReference type="Gene3D" id="3.60.21.10">
    <property type="match status" value="1"/>
</dbReference>
<name>A0A2M9ZS36_9LEPT</name>
<dbReference type="EMBL" id="NPDZ01000001">
    <property type="protein sequence ID" value="PJZ74907.1"/>
    <property type="molecule type" value="Genomic_DNA"/>
</dbReference>
<dbReference type="SMART" id="SM00854">
    <property type="entry name" value="PGA_cap"/>
    <property type="match status" value="1"/>
</dbReference>
<dbReference type="EMBL" id="NPDY01000001">
    <property type="protein sequence ID" value="PJZ71373.1"/>
    <property type="molecule type" value="Genomic_DNA"/>
</dbReference>
<keyword evidence="5" id="KW-1185">Reference proteome</keyword>
<comment type="similarity">
    <text evidence="1">Belongs to the CapA family.</text>
</comment>
<evidence type="ECO:0000313" key="5">
    <source>
        <dbReference type="Proteomes" id="UP000231962"/>
    </source>
</evidence>
<dbReference type="PANTHER" id="PTHR33393">
    <property type="entry name" value="POLYGLUTAMINE SYNTHESIS ACCESSORY PROTEIN RV0574C-RELATED"/>
    <property type="match status" value="1"/>
</dbReference>
<evidence type="ECO:0000256" key="1">
    <source>
        <dbReference type="ARBA" id="ARBA00005662"/>
    </source>
</evidence>